<evidence type="ECO:0000256" key="8">
    <source>
        <dbReference type="ARBA" id="ARBA00022777"/>
    </source>
</evidence>
<dbReference type="SMART" id="SM00091">
    <property type="entry name" value="PAS"/>
    <property type="match status" value="2"/>
</dbReference>
<dbReference type="PROSITE" id="PS50113">
    <property type="entry name" value="PAC"/>
    <property type="match status" value="1"/>
</dbReference>
<dbReference type="Gene3D" id="3.30.450.20">
    <property type="entry name" value="PAS domain"/>
    <property type="match status" value="2"/>
</dbReference>
<dbReference type="InterPro" id="IPR036097">
    <property type="entry name" value="HisK_dim/P_sf"/>
</dbReference>
<sequence>MALISGSQLNTLTSDGIDTPDLPHALAALRDSNARYRVLADTMLHGVVHQTADGRIIAMNPAAERILGKSRAEMLGSTSEHAEQHTVREDGSVFPAAEHPSMITLATGVATRGVIMGVYNPRERQRRWICIDAVPLMHADAPKPVEVYTVFEDITERRATELALKARDAHFRLLVEHMPDLYLRTNVHTGHYEYVSPASMRMFGVSAEQMMEKDFGRLLEMVYEDDRTVVMAAFEQLARDGRAESEFRTVSSSGELRWFWSIMTIVPDEQGSPMYRDTFVREITDRKRAELELSGAVEQKNRFIATLAHELRNPLAPLGNVVALLQDPIAPARLHWCRDIIERQVMQMGRLLDDLLDLSRITHGKITLQREQVTLTAMLERGIEMARPAIEARRHELVVDVPSERMHVYGDIVRLAQVCCNLLTNAAKYTDAGGLVTLRIRRDGLHAVIEIEDTGVGIAEADLERVFGMFSQVDTTRTRSGDGLGIGLALVKGIVELHGGQVEARSAGLGHGSTFSVRLPLAM</sequence>
<dbReference type="GO" id="GO:0005886">
    <property type="term" value="C:plasma membrane"/>
    <property type="evidence" value="ECO:0007669"/>
    <property type="project" value="UniProtKB-SubCell"/>
</dbReference>
<dbReference type="KEGG" id="ggr:HKW67_13745"/>
<dbReference type="EMBL" id="CP053085">
    <property type="protein sequence ID" value="QJR36492.1"/>
    <property type="molecule type" value="Genomic_DNA"/>
</dbReference>
<dbReference type="InterPro" id="IPR003594">
    <property type="entry name" value="HATPase_dom"/>
</dbReference>
<evidence type="ECO:0000256" key="7">
    <source>
        <dbReference type="ARBA" id="ARBA00022741"/>
    </source>
</evidence>
<dbReference type="CDD" id="cd00082">
    <property type="entry name" value="HisKA"/>
    <property type="match status" value="1"/>
</dbReference>
<evidence type="ECO:0000259" key="14">
    <source>
        <dbReference type="PROSITE" id="PS50113"/>
    </source>
</evidence>
<organism evidence="15 16">
    <name type="scientific">Gemmatimonas groenlandica</name>
    <dbReference type="NCBI Taxonomy" id="2732249"/>
    <lineage>
        <taxon>Bacteria</taxon>
        <taxon>Pseudomonadati</taxon>
        <taxon>Gemmatimonadota</taxon>
        <taxon>Gemmatimonadia</taxon>
        <taxon>Gemmatimonadales</taxon>
        <taxon>Gemmatimonadaceae</taxon>
        <taxon>Gemmatimonas</taxon>
    </lineage>
</organism>
<keyword evidence="16" id="KW-1185">Reference proteome</keyword>
<evidence type="ECO:0000256" key="1">
    <source>
        <dbReference type="ARBA" id="ARBA00000085"/>
    </source>
</evidence>
<keyword evidence="9" id="KW-0067">ATP-binding</keyword>
<dbReference type="Gene3D" id="1.10.287.130">
    <property type="match status" value="1"/>
</dbReference>
<dbReference type="Gene3D" id="3.30.565.10">
    <property type="entry name" value="Histidine kinase-like ATPase, C-terminal domain"/>
    <property type="match status" value="1"/>
</dbReference>
<dbReference type="Pfam" id="PF00512">
    <property type="entry name" value="HisKA"/>
    <property type="match status" value="1"/>
</dbReference>
<dbReference type="SUPFAM" id="SSF47384">
    <property type="entry name" value="Homodimeric domain of signal transducing histidine kinase"/>
    <property type="match status" value="1"/>
</dbReference>
<dbReference type="Pfam" id="PF08447">
    <property type="entry name" value="PAS_3"/>
    <property type="match status" value="1"/>
</dbReference>
<dbReference type="PANTHER" id="PTHR43047">
    <property type="entry name" value="TWO-COMPONENT HISTIDINE PROTEIN KINASE"/>
    <property type="match status" value="1"/>
</dbReference>
<accession>A0A6M4IUI8</accession>
<keyword evidence="6" id="KW-0808">Transferase</keyword>
<dbReference type="InterPro" id="IPR005467">
    <property type="entry name" value="His_kinase_dom"/>
</dbReference>
<dbReference type="RefSeq" id="WP_171225924.1">
    <property type="nucleotide sequence ID" value="NZ_CP053085.1"/>
</dbReference>
<dbReference type="GO" id="GO:0009927">
    <property type="term" value="F:histidine phosphotransfer kinase activity"/>
    <property type="evidence" value="ECO:0007669"/>
    <property type="project" value="TreeGrafter"/>
</dbReference>
<dbReference type="InterPro" id="IPR004358">
    <property type="entry name" value="Sig_transdc_His_kin-like_C"/>
</dbReference>
<feature type="domain" description="PAC" evidence="14">
    <location>
        <begin position="243"/>
        <end position="295"/>
    </location>
</feature>
<dbReference type="NCBIfam" id="TIGR00229">
    <property type="entry name" value="sensory_box"/>
    <property type="match status" value="2"/>
</dbReference>
<dbReference type="FunFam" id="3.30.565.10:FF:000023">
    <property type="entry name" value="PAS domain-containing sensor histidine kinase"/>
    <property type="match status" value="1"/>
</dbReference>
<keyword evidence="4" id="KW-1003">Cell membrane</keyword>
<dbReference type="InterPro" id="IPR003661">
    <property type="entry name" value="HisK_dim/P_dom"/>
</dbReference>
<keyword evidence="8 15" id="KW-0418">Kinase</keyword>
<evidence type="ECO:0000259" key="13">
    <source>
        <dbReference type="PROSITE" id="PS50112"/>
    </source>
</evidence>
<comment type="catalytic activity">
    <reaction evidence="1">
        <text>ATP + protein L-histidine = ADP + protein N-phospho-L-histidine.</text>
        <dbReference type="EC" id="2.7.13.3"/>
    </reaction>
</comment>
<dbReference type="AlphaFoldDB" id="A0A6M4IUI8"/>
<evidence type="ECO:0000259" key="12">
    <source>
        <dbReference type="PROSITE" id="PS50109"/>
    </source>
</evidence>
<dbReference type="SUPFAM" id="SSF55785">
    <property type="entry name" value="PYP-like sensor domain (PAS domain)"/>
    <property type="match status" value="2"/>
</dbReference>
<dbReference type="InterPro" id="IPR013655">
    <property type="entry name" value="PAS_fold_3"/>
</dbReference>
<evidence type="ECO:0000256" key="5">
    <source>
        <dbReference type="ARBA" id="ARBA00022553"/>
    </source>
</evidence>
<dbReference type="InterPro" id="IPR000014">
    <property type="entry name" value="PAS"/>
</dbReference>
<dbReference type="EC" id="2.7.13.3" evidence="3"/>
<dbReference type="PANTHER" id="PTHR43047:SF72">
    <property type="entry name" value="OSMOSENSING HISTIDINE PROTEIN KINASE SLN1"/>
    <property type="match status" value="1"/>
</dbReference>
<dbReference type="PROSITE" id="PS50112">
    <property type="entry name" value="PAS"/>
    <property type="match status" value="2"/>
</dbReference>
<dbReference type="CDD" id="cd00130">
    <property type="entry name" value="PAS"/>
    <property type="match status" value="1"/>
</dbReference>
<evidence type="ECO:0000313" key="15">
    <source>
        <dbReference type="EMBL" id="QJR36492.1"/>
    </source>
</evidence>
<evidence type="ECO:0000256" key="2">
    <source>
        <dbReference type="ARBA" id="ARBA00004236"/>
    </source>
</evidence>
<dbReference type="Pfam" id="PF08448">
    <property type="entry name" value="PAS_4"/>
    <property type="match status" value="1"/>
</dbReference>
<dbReference type="InterPro" id="IPR036890">
    <property type="entry name" value="HATPase_C_sf"/>
</dbReference>
<evidence type="ECO:0000256" key="10">
    <source>
        <dbReference type="ARBA" id="ARBA00023012"/>
    </source>
</evidence>
<dbReference type="SUPFAM" id="SSF55874">
    <property type="entry name" value="ATPase domain of HSP90 chaperone/DNA topoisomerase II/histidine kinase"/>
    <property type="match status" value="1"/>
</dbReference>
<proteinExistence type="predicted"/>
<dbReference type="GO" id="GO:0000155">
    <property type="term" value="F:phosphorelay sensor kinase activity"/>
    <property type="evidence" value="ECO:0007669"/>
    <property type="project" value="InterPro"/>
</dbReference>
<dbReference type="Proteomes" id="UP000500938">
    <property type="component" value="Chromosome"/>
</dbReference>
<dbReference type="GO" id="GO:0005524">
    <property type="term" value="F:ATP binding"/>
    <property type="evidence" value="ECO:0007669"/>
    <property type="project" value="UniProtKB-KW"/>
</dbReference>
<feature type="domain" description="PAS" evidence="13">
    <location>
        <begin position="32"/>
        <end position="76"/>
    </location>
</feature>
<keyword evidence="5" id="KW-0597">Phosphoprotein</keyword>
<gene>
    <name evidence="15" type="ORF">HKW67_13745</name>
</gene>
<keyword evidence="7" id="KW-0547">Nucleotide-binding</keyword>
<feature type="domain" description="Histidine kinase" evidence="12">
    <location>
        <begin position="306"/>
        <end position="523"/>
    </location>
</feature>
<protein>
    <recommendedName>
        <fullName evidence="3">histidine kinase</fullName>
        <ecNumber evidence="3">2.7.13.3</ecNumber>
    </recommendedName>
</protein>
<dbReference type="SMART" id="SM00387">
    <property type="entry name" value="HATPase_c"/>
    <property type="match status" value="1"/>
</dbReference>
<dbReference type="InterPro" id="IPR013656">
    <property type="entry name" value="PAS_4"/>
</dbReference>
<evidence type="ECO:0000256" key="3">
    <source>
        <dbReference type="ARBA" id="ARBA00012438"/>
    </source>
</evidence>
<dbReference type="InterPro" id="IPR035965">
    <property type="entry name" value="PAS-like_dom_sf"/>
</dbReference>
<dbReference type="SMART" id="SM00388">
    <property type="entry name" value="HisKA"/>
    <property type="match status" value="1"/>
</dbReference>
<evidence type="ECO:0000256" key="4">
    <source>
        <dbReference type="ARBA" id="ARBA00022475"/>
    </source>
</evidence>
<evidence type="ECO:0000313" key="16">
    <source>
        <dbReference type="Proteomes" id="UP000500938"/>
    </source>
</evidence>
<evidence type="ECO:0000256" key="9">
    <source>
        <dbReference type="ARBA" id="ARBA00022840"/>
    </source>
</evidence>
<dbReference type="PRINTS" id="PR00344">
    <property type="entry name" value="BCTRLSENSOR"/>
</dbReference>
<evidence type="ECO:0000256" key="11">
    <source>
        <dbReference type="ARBA" id="ARBA00023136"/>
    </source>
</evidence>
<keyword evidence="11" id="KW-0472">Membrane</keyword>
<evidence type="ECO:0000256" key="6">
    <source>
        <dbReference type="ARBA" id="ARBA00022679"/>
    </source>
</evidence>
<dbReference type="InterPro" id="IPR000700">
    <property type="entry name" value="PAS-assoc_C"/>
</dbReference>
<dbReference type="Pfam" id="PF02518">
    <property type="entry name" value="HATPase_c"/>
    <property type="match status" value="1"/>
</dbReference>
<keyword evidence="10" id="KW-0902">Two-component regulatory system</keyword>
<reference evidence="15 16" key="1">
    <citation type="submission" date="2020-05" db="EMBL/GenBank/DDBJ databases">
        <title>Complete genome sequence of Gemmatimonas greenlandica TET16.</title>
        <authorList>
            <person name="Zeng Y."/>
        </authorList>
    </citation>
    <scope>NUCLEOTIDE SEQUENCE [LARGE SCALE GENOMIC DNA]</scope>
    <source>
        <strain evidence="15 16">TET16</strain>
    </source>
</reference>
<feature type="domain" description="PAS" evidence="13">
    <location>
        <begin position="167"/>
        <end position="241"/>
    </location>
</feature>
<dbReference type="PROSITE" id="PS50109">
    <property type="entry name" value="HIS_KIN"/>
    <property type="match status" value="1"/>
</dbReference>
<name>A0A6M4IUI8_9BACT</name>
<comment type="subcellular location">
    <subcellularLocation>
        <location evidence="2">Cell membrane</location>
    </subcellularLocation>
</comment>